<dbReference type="EMBL" id="VOBR01000020">
    <property type="protein sequence ID" value="TWP48534.1"/>
    <property type="molecule type" value="Genomic_DNA"/>
</dbReference>
<dbReference type="GO" id="GO:0004659">
    <property type="term" value="F:prenyltransferase activity"/>
    <property type="evidence" value="ECO:0007669"/>
    <property type="project" value="InterPro"/>
</dbReference>
<name>A0A563EMM0_9PSEU</name>
<evidence type="ECO:0000313" key="3">
    <source>
        <dbReference type="Proteomes" id="UP000316639"/>
    </source>
</evidence>
<gene>
    <name evidence="2" type="ORF">FKR81_28355</name>
</gene>
<dbReference type="Proteomes" id="UP000316639">
    <property type="component" value="Unassembled WGS sequence"/>
</dbReference>
<dbReference type="Gene3D" id="1.10.600.10">
    <property type="entry name" value="Farnesyl Diphosphate Synthase"/>
    <property type="match status" value="1"/>
</dbReference>
<proteinExistence type="inferred from homology"/>
<protein>
    <submittedName>
        <fullName evidence="2">Polyprenyl synthetase family protein</fullName>
    </submittedName>
</protein>
<dbReference type="OrthoDB" id="4497239at2"/>
<dbReference type="SUPFAM" id="SSF48576">
    <property type="entry name" value="Terpenoid synthases"/>
    <property type="match status" value="1"/>
</dbReference>
<dbReference type="GO" id="GO:0008299">
    <property type="term" value="P:isoprenoid biosynthetic process"/>
    <property type="evidence" value="ECO:0007669"/>
    <property type="project" value="InterPro"/>
</dbReference>
<sequence length="304" mass="32154">MRLIAGHHFGWWDSAGNAHRGGTGKAVRPALVLAAAEALQASPDTAVTVAAAIELVHNFTLVHDDVHDQDVRRHGQPALWTVYGTVDALLAGNALLALGLETLATHGEVPSAAVARLARCVTELCEGQSMDIAFEQRPGITLDECLLMSARKTGVLLGCACAVTALTAGADAAVVDALDDYGVEIGVAFQFANDLLGIWGDESATGKPTGSDLARLKKTLPIVRALGSEPELAELYANGVELDDEQARYAASLVIRSGARDWAESEIRRRIDVAITHVDRAVGGSEKLTALAELAVRYYRDNLA</sequence>
<comment type="similarity">
    <text evidence="1">Belongs to the FPP/GGPP synthase family.</text>
</comment>
<evidence type="ECO:0000313" key="2">
    <source>
        <dbReference type="EMBL" id="TWP48534.1"/>
    </source>
</evidence>
<dbReference type="InterPro" id="IPR000092">
    <property type="entry name" value="Polyprenyl_synt"/>
</dbReference>
<organism evidence="2 3">
    <name type="scientific">Lentzea tibetensis</name>
    <dbReference type="NCBI Taxonomy" id="2591470"/>
    <lineage>
        <taxon>Bacteria</taxon>
        <taxon>Bacillati</taxon>
        <taxon>Actinomycetota</taxon>
        <taxon>Actinomycetes</taxon>
        <taxon>Pseudonocardiales</taxon>
        <taxon>Pseudonocardiaceae</taxon>
        <taxon>Lentzea</taxon>
    </lineage>
</organism>
<dbReference type="SFLD" id="SFLDS00005">
    <property type="entry name" value="Isoprenoid_Synthase_Type_I"/>
    <property type="match status" value="1"/>
</dbReference>
<dbReference type="PANTHER" id="PTHR12001:SF86">
    <property type="entry name" value="GERANYLGERANYL DIPHOSPHATE SYNTHASE"/>
    <property type="match status" value="1"/>
</dbReference>
<reference evidence="2 3" key="1">
    <citation type="submission" date="2019-07" db="EMBL/GenBank/DDBJ databases">
        <title>Lentzea xizangensis sp. nov., isolated from Qinghai-Tibetan Plateau Soils.</title>
        <authorList>
            <person name="Huang J."/>
        </authorList>
    </citation>
    <scope>NUCLEOTIDE SEQUENCE [LARGE SCALE GENOMIC DNA]</scope>
    <source>
        <strain evidence="2 3">FXJ1.1311</strain>
    </source>
</reference>
<accession>A0A563EMM0</accession>
<comment type="caution">
    <text evidence="2">The sequence shown here is derived from an EMBL/GenBank/DDBJ whole genome shotgun (WGS) entry which is preliminary data.</text>
</comment>
<keyword evidence="3" id="KW-1185">Reference proteome</keyword>
<dbReference type="Pfam" id="PF00348">
    <property type="entry name" value="polyprenyl_synt"/>
    <property type="match status" value="1"/>
</dbReference>
<dbReference type="AlphaFoldDB" id="A0A563EMM0"/>
<evidence type="ECO:0000256" key="1">
    <source>
        <dbReference type="RuleBase" id="RU004466"/>
    </source>
</evidence>
<dbReference type="InterPro" id="IPR008949">
    <property type="entry name" value="Isoprenoid_synthase_dom_sf"/>
</dbReference>
<dbReference type="PANTHER" id="PTHR12001">
    <property type="entry name" value="GERANYLGERANYL PYROPHOSPHATE SYNTHASE"/>
    <property type="match status" value="1"/>
</dbReference>
<keyword evidence="1" id="KW-0808">Transferase</keyword>